<evidence type="ECO:0000256" key="1">
    <source>
        <dbReference type="SAM" id="SignalP"/>
    </source>
</evidence>
<proteinExistence type="predicted"/>
<accession>A0ABN0X4F0</accession>
<feature type="chain" id="PRO_5047237822" description="Lipoprotein" evidence="1">
    <location>
        <begin position="20"/>
        <end position="819"/>
    </location>
</feature>
<reference evidence="2 3" key="1">
    <citation type="journal article" date="2019" name="Int. J. Syst. Evol. Microbiol.">
        <title>The Global Catalogue of Microorganisms (GCM) 10K type strain sequencing project: providing services to taxonomists for standard genome sequencing and annotation.</title>
        <authorList>
            <consortium name="The Broad Institute Genomics Platform"/>
            <consortium name="The Broad Institute Genome Sequencing Center for Infectious Disease"/>
            <person name="Wu L."/>
            <person name="Ma J."/>
        </authorList>
    </citation>
    <scope>NUCLEOTIDE SEQUENCE [LARGE SCALE GENOMIC DNA]</scope>
    <source>
        <strain evidence="2 3">JCM 13378</strain>
    </source>
</reference>
<gene>
    <name evidence="2" type="ORF">GCM10009092_18960</name>
</gene>
<organism evidence="2 3">
    <name type="scientific">Bowmanella denitrificans</name>
    <dbReference type="NCBI Taxonomy" id="366582"/>
    <lineage>
        <taxon>Bacteria</taxon>
        <taxon>Pseudomonadati</taxon>
        <taxon>Pseudomonadota</taxon>
        <taxon>Gammaproteobacteria</taxon>
        <taxon>Alteromonadales</taxon>
        <taxon>Alteromonadaceae</taxon>
        <taxon>Bowmanella</taxon>
    </lineage>
</organism>
<protein>
    <recommendedName>
        <fullName evidence="4">Lipoprotein</fullName>
    </recommendedName>
</protein>
<evidence type="ECO:0008006" key="4">
    <source>
        <dbReference type="Google" id="ProtNLM"/>
    </source>
</evidence>
<sequence>MQRNTTLLLLLLCLSGCGASQPQTDTPSHSQLAQIPAPSQQQVDIQVAGRTSRLLAMDIAFVGKQIPYTYSAGKIANSPDYNWWVSKHFAIQSDLPAEKVRLYLELLELSYPQYVELFGAEPPNIERQRIAVVYGSSRERVREAMLDDGFGRGVHATAGGETMYYNRAGYSFPSHRQQHQRYIVIHETMHAFHMALSGHSNWAPNWITEGLADAIASHVYDPKRRELTVMVFDRAPMNYLQLGLEQYYAGGMPSIEQINDNPALKRGLNFFIIHFLLSDPLRAQYFALFRDRLMAANPHSDATLPTANRLLKESFPDWPALEAGFARFVRELSPSFYIAYGPWEQDGSSYFIRSGEAEQLPRLDIRLPSGANSQQVMDFPAPQPSPLIQLTSASPHLASGLLIEFVPEQLQRGQVGLALGLQLAGHNQAFRQQFQGEADNSLDSYLSLQLVDGRYLKIQGHNLLADYAAFALTPAVFAALQASNQLGISLATEPDHLQIVLRSQTQVQRLRYPLNPALYQQLSQGDISLLAKDVSHKLAPYLNDGRSTASYQAQNLSNPWQFAQMPTLRRAFVSCQNLKALVTDCQPRLASILRQLPNPASHPALAAQLDALQAQLLASKDNNLIANLGGIQASIAYHQGQPFLRVVNPSAYPVTLNGEIAWQGQSQQPALTQTLKQSLPTGVHNLSLNNPADARQLSAEVKLQWQNLTNTLTINAPVQPFDGVYLSAQKQQSQQQLHIRAQLSGPYSGQSQGKLIYEVFPSHAVDQSRVEQPISFAPYEQLETSYSFTLSPEYQGEIKVQVVAEVEVDGEALRLQKHL</sequence>
<keyword evidence="1" id="KW-0732">Signal</keyword>
<name>A0ABN0X4F0_9ALTE</name>
<keyword evidence="3" id="KW-1185">Reference proteome</keyword>
<feature type="signal peptide" evidence="1">
    <location>
        <begin position="1"/>
        <end position="19"/>
    </location>
</feature>
<dbReference type="Proteomes" id="UP001501757">
    <property type="component" value="Unassembled WGS sequence"/>
</dbReference>
<comment type="caution">
    <text evidence="2">The sequence shown here is derived from an EMBL/GenBank/DDBJ whole genome shotgun (WGS) entry which is preliminary data.</text>
</comment>
<dbReference type="RefSeq" id="WP_343844455.1">
    <property type="nucleotide sequence ID" value="NZ_BAAAEI010000008.1"/>
</dbReference>
<evidence type="ECO:0000313" key="3">
    <source>
        <dbReference type="Proteomes" id="UP001501757"/>
    </source>
</evidence>
<dbReference type="EMBL" id="BAAAEI010000008">
    <property type="protein sequence ID" value="GAA0354877.1"/>
    <property type="molecule type" value="Genomic_DNA"/>
</dbReference>
<evidence type="ECO:0000313" key="2">
    <source>
        <dbReference type="EMBL" id="GAA0354877.1"/>
    </source>
</evidence>